<gene>
    <name evidence="2" type="ORF">Q5741_06040</name>
</gene>
<protein>
    <submittedName>
        <fullName evidence="2">Uncharacterized protein</fullName>
    </submittedName>
</protein>
<keyword evidence="3" id="KW-1185">Reference proteome</keyword>
<evidence type="ECO:0000256" key="1">
    <source>
        <dbReference type="SAM" id="MobiDB-lite"/>
    </source>
</evidence>
<name>A0ABT9CBP6_9BACL</name>
<feature type="compositionally biased region" description="Basic residues" evidence="1">
    <location>
        <begin position="147"/>
        <end position="156"/>
    </location>
</feature>
<dbReference type="InterPro" id="IPR058600">
    <property type="entry name" value="YhjD-like"/>
</dbReference>
<accession>A0ABT9CBP6</accession>
<evidence type="ECO:0000313" key="3">
    <source>
        <dbReference type="Proteomes" id="UP001240171"/>
    </source>
</evidence>
<feature type="region of interest" description="Disordered" evidence="1">
    <location>
        <begin position="130"/>
        <end position="174"/>
    </location>
</feature>
<sequence>MKSLTLSHEEFSLIKSCMLLMFIQRVFERDSHILEDSGVLRTPDLYVELVNTGMDRTSILMSEVKHEFKKRGLVIHHIYQDNEGVYADFECRGTRDQLAIPWSPFRSEMLERMRAYLGLSTALTVTADQVPHQEEQPSSGSAPRNLYGRHGRKRLVSSRQKPFRSPAYAAGGKV</sequence>
<dbReference type="Proteomes" id="UP001240171">
    <property type="component" value="Unassembled WGS sequence"/>
</dbReference>
<organism evidence="2 3">
    <name type="scientific">Paenibacillus lacisoli</name>
    <dbReference type="NCBI Taxonomy" id="3064525"/>
    <lineage>
        <taxon>Bacteria</taxon>
        <taxon>Bacillati</taxon>
        <taxon>Bacillota</taxon>
        <taxon>Bacilli</taxon>
        <taxon>Bacillales</taxon>
        <taxon>Paenibacillaceae</taxon>
        <taxon>Paenibacillus</taxon>
    </lineage>
</organism>
<comment type="caution">
    <text evidence="2">The sequence shown here is derived from an EMBL/GenBank/DDBJ whole genome shotgun (WGS) entry which is preliminary data.</text>
</comment>
<dbReference type="EMBL" id="JAUQTB010000002">
    <property type="protein sequence ID" value="MDO7905978.1"/>
    <property type="molecule type" value="Genomic_DNA"/>
</dbReference>
<dbReference type="Pfam" id="PF26325">
    <property type="entry name" value="YhjD"/>
    <property type="match status" value="1"/>
</dbReference>
<evidence type="ECO:0000313" key="2">
    <source>
        <dbReference type="EMBL" id="MDO7905978.1"/>
    </source>
</evidence>
<proteinExistence type="predicted"/>
<dbReference type="RefSeq" id="WP_305023166.1">
    <property type="nucleotide sequence ID" value="NZ_JAUQTB010000002.1"/>
</dbReference>
<reference evidence="2 3" key="1">
    <citation type="submission" date="2023-07" db="EMBL/GenBank/DDBJ databases">
        <title>Paenibacillus sp. JX-17 nov. isolated from soil.</title>
        <authorList>
            <person name="Wan Y."/>
            <person name="Liu B."/>
        </authorList>
    </citation>
    <scope>NUCLEOTIDE SEQUENCE [LARGE SCALE GENOMIC DNA]</scope>
    <source>
        <strain evidence="2 3">JX-17</strain>
    </source>
</reference>